<dbReference type="InterPro" id="IPR018580">
    <property type="entry name" value="Uncharacterised_YfhO"/>
</dbReference>
<comment type="caution">
    <text evidence="2">The sequence shown here is derived from an EMBL/GenBank/DDBJ whole genome shotgun (WGS) entry which is preliminary data.</text>
</comment>
<keyword evidence="1" id="KW-1133">Transmembrane helix</keyword>
<proteinExistence type="predicted"/>
<accession>A0A5J4PQE1</accession>
<dbReference type="PANTHER" id="PTHR38454">
    <property type="entry name" value="INTEGRAL MEMBRANE PROTEIN-RELATED"/>
    <property type="match status" value="1"/>
</dbReference>
<protein>
    <submittedName>
        <fullName evidence="2">Uncharacterized protein</fullName>
    </submittedName>
</protein>
<keyword evidence="1" id="KW-0812">Transmembrane</keyword>
<dbReference type="EMBL" id="SNRY01007263">
    <property type="protein sequence ID" value="KAA6310779.1"/>
    <property type="molecule type" value="Genomic_DNA"/>
</dbReference>
<dbReference type="PANTHER" id="PTHR38454:SF1">
    <property type="entry name" value="INTEGRAL MEMBRANE PROTEIN"/>
    <property type="match status" value="1"/>
</dbReference>
<feature type="transmembrane region" description="Helical" evidence="1">
    <location>
        <begin position="47"/>
        <end position="69"/>
    </location>
</feature>
<evidence type="ECO:0000313" key="2">
    <source>
        <dbReference type="EMBL" id="KAA6310779.1"/>
    </source>
</evidence>
<reference evidence="2" key="1">
    <citation type="submission" date="2019-03" db="EMBL/GenBank/DDBJ databases">
        <title>Single cell metagenomics reveals metabolic interactions within the superorganism composed of flagellate Streblomastix strix and complex community of Bacteroidetes bacteria on its surface.</title>
        <authorList>
            <person name="Treitli S.C."/>
            <person name="Kolisko M."/>
            <person name="Husnik F."/>
            <person name="Keeling P."/>
            <person name="Hampl V."/>
        </authorList>
    </citation>
    <scope>NUCLEOTIDE SEQUENCE</scope>
    <source>
        <strain evidence="2">STM</strain>
    </source>
</reference>
<feature type="transmembrane region" description="Helical" evidence="1">
    <location>
        <begin position="144"/>
        <end position="161"/>
    </location>
</feature>
<sequence length="356" mass="40550">MQKGPVTQALVGATVFSILLSWGKNFMGLTDFFIDYVPMYNKFRAVSSILVIVEFAVPLLAVLALKAIVEKPQLLKEKIKYLYISLGLTGGIALLFALAPRLFFSSYIPAQEMYALQQNLPKEHIAPVLANLEEIRVYLFTSDAWRSFFLILTGAVLLLAYHTRRLKAVGMVIAVGILCLFDMWGVNKRYLYDDQFVPSNQLVEKTFAKTPADHFILQDTSLDYRVLNLASSTFNENNTSYWHKSIGGYHAAKLRRYQEMIERHINREMQNVYREVSDSQGNMDVVHPDAFRVLNMLNTKYFIFPTEGGNTIPVKNPYAYGNAWFVNRVEYVNDADEEIDALNTVLPTQTAVVNVR</sequence>
<organism evidence="2">
    <name type="scientific">termite gut metagenome</name>
    <dbReference type="NCBI Taxonomy" id="433724"/>
    <lineage>
        <taxon>unclassified sequences</taxon>
        <taxon>metagenomes</taxon>
        <taxon>organismal metagenomes</taxon>
    </lineage>
</organism>
<dbReference type="AlphaFoldDB" id="A0A5J4PQE1"/>
<feature type="transmembrane region" description="Helical" evidence="1">
    <location>
        <begin position="81"/>
        <end position="104"/>
    </location>
</feature>
<feature type="non-terminal residue" evidence="2">
    <location>
        <position position="356"/>
    </location>
</feature>
<gene>
    <name evidence="2" type="ORF">EZS27_037977</name>
</gene>
<keyword evidence="1" id="KW-0472">Membrane</keyword>
<feature type="transmembrane region" description="Helical" evidence="1">
    <location>
        <begin position="168"/>
        <end position="186"/>
    </location>
</feature>
<evidence type="ECO:0000256" key="1">
    <source>
        <dbReference type="SAM" id="Phobius"/>
    </source>
</evidence>
<name>A0A5J4PQE1_9ZZZZ</name>